<evidence type="ECO:0000256" key="1">
    <source>
        <dbReference type="ARBA" id="ARBA00004123"/>
    </source>
</evidence>
<dbReference type="GO" id="GO:0005634">
    <property type="term" value="C:nucleus"/>
    <property type="evidence" value="ECO:0007669"/>
    <property type="project" value="UniProtKB-SubCell"/>
</dbReference>
<dbReference type="GO" id="GO:0003677">
    <property type="term" value="F:DNA binding"/>
    <property type="evidence" value="ECO:0007669"/>
    <property type="project" value="UniProtKB-KW"/>
</dbReference>
<evidence type="ECO:0000256" key="2">
    <source>
        <dbReference type="ARBA" id="ARBA00023015"/>
    </source>
</evidence>
<sequence length="554" mass="61663">MDEKDITNDLLKEYLTDNPVEELNYLVIHPNTNQTENSNLLNRNISLTENSTKLPKVEHAYKEDVPAIPEKLEGKQIDHDTNQAKDSSTIPKSEKNDVEDIAPNHVSPKQQINQDTDDQTKNSSNISEEERNYKEDKDILSMKIRDHLEAAKKAFEEECQKKNNDVAIKAKPIAFCLPEGSSNTNKAAKKAFEDESQEKNNDVAIKAEPIAFCLPEGSSNANKAAKKAVEDESQEKNNDVAIKAEPIAFCLLEGSSNANKAAKKAVEDESQEKNNDVAIKAEPIAFCLPEGSSNANKAAKKAVEDVSQEKNNDVAIKAEPIAFCLPEGSSNANKVYSFEKKKQKKKQPSISWGIKPVSFFSDIPTDIMANLQGLEKWLMNQEEMEATMEHKLPVQLSMARRLQGWTMELKQRTSDVKKFDAYYFHQDLKVRFRSVIQVINFVLHNSLWKPVKGELPSKRKGLVSYAPPESSQKKRKITKAEEIEVQEFLAEAFDNLQNGRWDPAYGGTLHSGREGDCSHAKSKDDAGGNGDDMDGDGVDDGSTADSGGKGETMK</sequence>
<organism evidence="7 8">
    <name type="scientific">Linum trigynum</name>
    <dbReference type="NCBI Taxonomy" id="586398"/>
    <lineage>
        <taxon>Eukaryota</taxon>
        <taxon>Viridiplantae</taxon>
        <taxon>Streptophyta</taxon>
        <taxon>Embryophyta</taxon>
        <taxon>Tracheophyta</taxon>
        <taxon>Spermatophyta</taxon>
        <taxon>Magnoliopsida</taxon>
        <taxon>eudicotyledons</taxon>
        <taxon>Gunneridae</taxon>
        <taxon>Pentapetalae</taxon>
        <taxon>rosids</taxon>
        <taxon>fabids</taxon>
        <taxon>Malpighiales</taxon>
        <taxon>Linaceae</taxon>
        <taxon>Linum</taxon>
    </lineage>
</organism>
<reference evidence="7 8" key="1">
    <citation type="submission" date="2024-04" db="EMBL/GenBank/DDBJ databases">
        <authorList>
            <person name="Fracassetti M."/>
        </authorList>
    </citation>
    <scope>NUCLEOTIDE SEQUENCE [LARGE SCALE GENOMIC DNA]</scope>
</reference>
<evidence type="ECO:0000256" key="4">
    <source>
        <dbReference type="ARBA" id="ARBA00023163"/>
    </source>
</evidence>
<accession>A0AAV2C8I3</accession>
<dbReference type="EMBL" id="OZ034813">
    <property type="protein sequence ID" value="CAL1352803.1"/>
    <property type="molecule type" value="Genomic_DNA"/>
</dbReference>
<evidence type="ECO:0000256" key="6">
    <source>
        <dbReference type="SAM" id="MobiDB-lite"/>
    </source>
</evidence>
<keyword evidence="2" id="KW-0805">Transcription regulation</keyword>
<evidence type="ECO:0000256" key="3">
    <source>
        <dbReference type="ARBA" id="ARBA00023125"/>
    </source>
</evidence>
<name>A0AAV2C8I3_9ROSI</name>
<feature type="region of interest" description="Disordered" evidence="6">
    <location>
        <begin position="53"/>
        <end position="137"/>
    </location>
</feature>
<feature type="compositionally biased region" description="Basic and acidic residues" evidence="6">
    <location>
        <begin position="511"/>
        <end position="526"/>
    </location>
</feature>
<feature type="region of interest" description="Disordered" evidence="6">
    <location>
        <begin position="503"/>
        <end position="554"/>
    </location>
</feature>
<keyword evidence="8" id="KW-1185">Reference proteome</keyword>
<evidence type="ECO:0000313" key="7">
    <source>
        <dbReference type="EMBL" id="CAL1352803.1"/>
    </source>
</evidence>
<keyword evidence="5" id="KW-0539">Nucleus</keyword>
<gene>
    <name evidence="7" type="ORF">LTRI10_LOCUS745</name>
</gene>
<dbReference type="SUPFAM" id="SSF54171">
    <property type="entry name" value="DNA-binding domain"/>
    <property type="match status" value="1"/>
</dbReference>
<feature type="region of interest" description="Disordered" evidence="6">
    <location>
        <begin position="459"/>
        <end position="478"/>
    </location>
</feature>
<dbReference type="InterPro" id="IPR016177">
    <property type="entry name" value="DNA-bd_dom_sf"/>
</dbReference>
<comment type="subcellular location">
    <subcellularLocation>
        <location evidence="1">Nucleus</location>
    </subcellularLocation>
</comment>
<dbReference type="AlphaFoldDB" id="A0AAV2C8I3"/>
<keyword evidence="4" id="KW-0804">Transcription</keyword>
<feature type="compositionally biased region" description="Basic and acidic residues" evidence="6">
    <location>
        <begin position="128"/>
        <end position="137"/>
    </location>
</feature>
<dbReference type="Proteomes" id="UP001497516">
    <property type="component" value="Chromosome 1"/>
</dbReference>
<dbReference type="Gene3D" id="3.30.890.10">
    <property type="entry name" value="Methyl-cpg-binding Protein 2, Chain A"/>
    <property type="match status" value="1"/>
</dbReference>
<keyword evidence="3" id="KW-0238">DNA-binding</keyword>
<evidence type="ECO:0000313" key="8">
    <source>
        <dbReference type="Proteomes" id="UP001497516"/>
    </source>
</evidence>
<protein>
    <submittedName>
        <fullName evidence="7">Uncharacterized protein</fullName>
    </submittedName>
</protein>
<evidence type="ECO:0000256" key="5">
    <source>
        <dbReference type="ARBA" id="ARBA00023242"/>
    </source>
</evidence>
<proteinExistence type="predicted"/>
<feature type="compositionally biased region" description="Basic and acidic residues" evidence="6">
    <location>
        <begin position="55"/>
        <end position="83"/>
    </location>
</feature>